<sequence length="35" mass="3752">NHGTLVGAFARLLSSMAPVVDEVEMFVKHTPAKAQ</sequence>
<protein>
    <submittedName>
        <fullName evidence="1">Alpha/beta hydrolase</fullName>
    </submittedName>
</protein>
<keyword evidence="2" id="KW-1185">Reference proteome</keyword>
<evidence type="ECO:0000313" key="2">
    <source>
        <dbReference type="Proteomes" id="UP001610657"/>
    </source>
</evidence>
<proteinExistence type="predicted"/>
<dbReference type="Proteomes" id="UP001610657">
    <property type="component" value="Unassembled WGS sequence"/>
</dbReference>
<dbReference type="EMBL" id="JAVCQK010000693">
    <property type="protein sequence ID" value="MFH7519313.1"/>
    <property type="molecule type" value="Genomic_DNA"/>
</dbReference>
<feature type="non-terminal residue" evidence="1">
    <location>
        <position position="1"/>
    </location>
</feature>
<dbReference type="GO" id="GO:0016787">
    <property type="term" value="F:hydrolase activity"/>
    <property type="evidence" value="ECO:0007669"/>
    <property type="project" value="UniProtKB-KW"/>
</dbReference>
<keyword evidence="1" id="KW-0378">Hydrolase</keyword>
<name>A0ABW7NWS0_9PSED</name>
<accession>A0ABW7NWS0</accession>
<gene>
    <name evidence="1" type="ORF">RA271_29930</name>
</gene>
<evidence type="ECO:0000313" key="1">
    <source>
        <dbReference type="EMBL" id="MFH7519313.1"/>
    </source>
</evidence>
<comment type="caution">
    <text evidence="1">The sequence shown here is derived from an EMBL/GenBank/DDBJ whole genome shotgun (WGS) entry which is preliminary data.</text>
</comment>
<reference evidence="1 2" key="1">
    <citation type="submission" date="2023-08" db="EMBL/GenBank/DDBJ databases">
        <title>Genomic and mutational analysis of Pseudomonas syringae pv. tagetis EB037 pathogenicity on sunflower.</title>
        <authorList>
            <person name="Maul J.E."/>
        </authorList>
    </citation>
    <scope>NUCLEOTIDE SEQUENCE [LARGE SCALE GENOMIC DNA]</scope>
    <source>
        <strain evidence="1 2">EB037_T1</strain>
    </source>
</reference>
<organism evidence="1 2">
    <name type="scientific">Pseudomonas syringae pv. tagetis</name>
    <dbReference type="NCBI Taxonomy" id="129140"/>
    <lineage>
        <taxon>Bacteria</taxon>
        <taxon>Pseudomonadati</taxon>
        <taxon>Pseudomonadota</taxon>
        <taxon>Gammaproteobacteria</taxon>
        <taxon>Pseudomonadales</taxon>
        <taxon>Pseudomonadaceae</taxon>
        <taxon>Pseudomonas</taxon>
    </lineage>
</organism>